<name>A0A1H9MC37_9GAMM</name>
<dbReference type="Gene3D" id="3.20.20.140">
    <property type="entry name" value="Metal-dependent hydrolases"/>
    <property type="match status" value="1"/>
</dbReference>
<dbReference type="InterPro" id="IPR008257">
    <property type="entry name" value="Pept_M19"/>
</dbReference>
<dbReference type="EMBL" id="FOGC01000014">
    <property type="protein sequence ID" value="SER21256.1"/>
    <property type="molecule type" value="Genomic_DNA"/>
</dbReference>
<gene>
    <name evidence="1" type="ORF">SAMN05216522_11468</name>
</gene>
<dbReference type="CDD" id="cd01301">
    <property type="entry name" value="rDP_like"/>
    <property type="match status" value="1"/>
</dbReference>
<accession>A0A1H9MC37</accession>
<reference evidence="2" key="1">
    <citation type="submission" date="2016-10" db="EMBL/GenBank/DDBJ databases">
        <authorList>
            <person name="Varghese N."/>
            <person name="Submissions S."/>
        </authorList>
    </citation>
    <scope>NUCLEOTIDE SEQUENCE [LARGE SCALE GENOMIC DNA]</scope>
    <source>
        <strain evidence="2">8N4</strain>
    </source>
</reference>
<dbReference type="GO" id="GO:0006508">
    <property type="term" value="P:proteolysis"/>
    <property type="evidence" value="ECO:0007669"/>
    <property type="project" value="InterPro"/>
</dbReference>
<evidence type="ECO:0000313" key="1">
    <source>
        <dbReference type="EMBL" id="SER21256.1"/>
    </source>
</evidence>
<dbReference type="RefSeq" id="WP_092678093.1">
    <property type="nucleotide sequence ID" value="NZ_FOGC01000014.1"/>
</dbReference>
<organism evidence="1 2">
    <name type="scientific">Rosenbergiella nectarea</name>
    <dbReference type="NCBI Taxonomy" id="988801"/>
    <lineage>
        <taxon>Bacteria</taxon>
        <taxon>Pseudomonadati</taxon>
        <taxon>Pseudomonadota</taxon>
        <taxon>Gammaproteobacteria</taxon>
        <taxon>Enterobacterales</taxon>
        <taxon>Erwiniaceae</taxon>
        <taxon>Rosenbergiella</taxon>
    </lineage>
</organism>
<keyword evidence="2" id="KW-1185">Reference proteome</keyword>
<dbReference type="PANTHER" id="PTHR10443">
    <property type="entry name" value="MICROSOMAL DIPEPTIDASE"/>
    <property type="match status" value="1"/>
</dbReference>
<dbReference type="Pfam" id="PF01244">
    <property type="entry name" value="Peptidase_M19"/>
    <property type="match status" value="1"/>
</dbReference>
<protein>
    <submittedName>
        <fullName evidence="1">Membrane dipeptidase</fullName>
    </submittedName>
</protein>
<dbReference type="SUPFAM" id="SSF51556">
    <property type="entry name" value="Metallo-dependent hydrolases"/>
    <property type="match status" value="1"/>
</dbReference>
<dbReference type="Proteomes" id="UP000242515">
    <property type="component" value="Unassembled WGS sequence"/>
</dbReference>
<dbReference type="GO" id="GO:0070573">
    <property type="term" value="F:metallodipeptidase activity"/>
    <property type="evidence" value="ECO:0007669"/>
    <property type="project" value="InterPro"/>
</dbReference>
<dbReference type="PROSITE" id="PS51365">
    <property type="entry name" value="RENAL_DIPEPTIDASE_2"/>
    <property type="match status" value="1"/>
</dbReference>
<dbReference type="PANTHER" id="PTHR10443:SF12">
    <property type="entry name" value="DIPEPTIDASE"/>
    <property type="match status" value="1"/>
</dbReference>
<proteinExistence type="predicted"/>
<evidence type="ECO:0000313" key="2">
    <source>
        <dbReference type="Proteomes" id="UP000242515"/>
    </source>
</evidence>
<dbReference type="OrthoDB" id="9804920at2"/>
<dbReference type="AlphaFoldDB" id="A0A1H9MC37"/>
<dbReference type="InterPro" id="IPR032466">
    <property type="entry name" value="Metal_Hydrolase"/>
</dbReference>
<dbReference type="STRING" id="988801.SAMN05216522_11468"/>
<sequence length="337" mass="37221">MHYFDGHNDLLLNLWLNYPDTPGAFFEKIEGHLDFPRIQQSGLIGGLFAIFIPPKHYIADKYPHHAKKLDNPLEVMWEQLAILKELIKLSEGKIKLCTTAAALHQSKKDQVFAAVAHIEGADALALDSSSLERFYHAGVRSVGPFWNTPNTYGEGVTGSFPGTPDSGPGLTGAGKRLIGQLAERKMVIDCSHMNEKTFWEVAELSNQPLIATHSSVHRLCAQPRNLTDQQLLAIRDSGGVVGINFGNAFIRPDGARCEETDLDILVDHFCYVAELIGDGHLALGSDFDGVSVPKALGDVTGLPLLAERLRRRGFCEESLVKITTQNWLKVLERTWSQ</sequence>